<dbReference type="EMBL" id="OZ075134">
    <property type="protein sequence ID" value="CAL4993945.1"/>
    <property type="molecule type" value="Genomic_DNA"/>
</dbReference>
<name>A0ABC9B531_9POAL</name>
<protein>
    <submittedName>
        <fullName evidence="1">Uncharacterized protein</fullName>
    </submittedName>
</protein>
<evidence type="ECO:0000313" key="2">
    <source>
        <dbReference type="Proteomes" id="UP001497457"/>
    </source>
</evidence>
<accession>A0ABC9B531</accession>
<gene>
    <name evidence="1" type="ORF">URODEC1_LOCUS61723</name>
</gene>
<sequence>MEQTSLQTFITSVEDIVLVEDASDDDEDVLDARVIVEDPIFLITIEDSSTYSMAEIKAGEAPMIEDPPLEVKAGEAPMTEDPLIEAMSSSSTKGTTGEDLGCPHIHPPSPPSMVVRHRCKSYDRSSLRRSARLAQRLGILGKDGKLNEKVIQDYADRLEELLPPEDLKPLMFLKGRAFLELLVELSLSLC</sequence>
<proteinExistence type="predicted"/>
<keyword evidence="2" id="KW-1185">Reference proteome</keyword>
<dbReference type="AlphaFoldDB" id="A0ABC9B531"/>
<dbReference type="Proteomes" id="UP001497457">
    <property type="component" value="Chromosome 24b"/>
</dbReference>
<organism evidence="1 2">
    <name type="scientific">Urochloa decumbens</name>
    <dbReference type="NCBI Taxonomy" id="240449"/>
    <lineage>
        <taxon>Eukaryota</taxon>
        <taxon>Viridiplantae</taxon>
        <taxon>Streptophyta</taxon>
        <taxon>Embryophyta</taxon>
        <taxon>Tracheophyta</taxon>
        <taxon>Spermatophyta</taxon>
        <taxon>Magnoliopsida</taxon>
        <taxon>Liliopsida</taxon>
        <taxon>Poales</taxon>
        <taxon>Poaceae</taxon>
        <taxon>PACMAD clade</taxon>
        <taxon>Panicoideae</taxon>
        <taxon>Panicodae</taxon>
        <taxon>Paniceae</taxon>
        <taxon>Melinidinae</taxon>
        <taxon>Urochloa</taxon>
    </lineage>
</organism>
<evidence type="ECO:0000313" key="1">
    <source>
        <dbReference type="EMBL" id="CAL4993945.1"/>
    </source>
</evidence>
<reference evidence="1" key="1">
    <citation type="submission" date="2024-10" db="EMBL/GenBank/DDBJ databases">
        <authorList>
            <person name="Ryan C."/>
        </authorList>
    </citation>
    <scope>NUCLEOTIDE SEQUENCE [LARGE SCALE GENOMIC DNA]</scope>
</reference>